<dbReference type="GeneID" id="63796039"/>
<dbReference type="GO" id="GO:0006307">
    <property type="term" value="P:DNA alkylation repair"/>
    <property type="evidence" value="ECO:0007669"/>
    <property type="project" value="TreeGrafter"/>
</dbReference>
<dbReference type="GO" id="GO:0008198">
    <property type="term" value="F:ferrous iron binding"/>
    <property type="evidence" value="ECO:0007669"/>
    <property type="project" value="TreeGrafter"/>
</dbReference>
<keyword evidence="5" id="KW-1185">Reference proteome</keyword>
<dbReference type="InterPro" id="IPR037151">
    <property type="entry name" value="AlkB-like_sf"/>
</dbReference>
<protein>
    <recommendedName>
        <fullName evidence="3">Fe2OG dioxygenase domain-containing protein</fullName>
    </recommendedName>
</protein>
<dbReference type="OrthoDB" id="2163491at2759"/>
<dbReference type="InterPro" id="IPR027450">
    <property type="entry name" value="AlkB-like"/>
</dbReference>
<sequence length="439" mass="49730">MPKKRTCSENMQDGGTRKPRIEQNDTAGDEEARNQPPAWADSRHSLCSALPWFRSVQGGSYQSNKLCYGFLLDRDGGPRDYLDDEIVITRVGGDCKLDADGNLKQHRNQDENTRVVESLRESMQSGLAVGLIIGNKNTTIARKLPHRFNVMAWFRVVDVWFEKTSNNKTGARVRFQKLDLEQPSWPNGPNELFKRLQEVDLGLRRYPVRGQSADEMLTAHFAVNFGMPYKYVVSVDSKGFDEAPVEIMFALGRLDWATREAVGAGARKPNELLTVGYFQDMSMGFHDDGEDSLGPTIATLSLGSQATMRFRLKKKYYNGNAANAAVLPGCEFFEERKELKEQHENGELDDAEYVNKCMELTSDITRREAKDMIALELHHGDMVVMHGSLLQKYYEHSIASEGKLRYALTARHVLEEKVELKERAKGQLKFTADQIYDGE</sequence>
<dbReference type="RefSeq" id="XP_040735327.1">
    <property type="nucleotide sequence ID" value="XM_040879452.1"/>
</dbReference>
<dbReference type="Gene3D" id="2.60.120.590">
    <property type="entry name" value="Alpha-ketoglutarate-dependent dioxygenase AlkB-like"/>
    <property type="match status" value="1"/>
</dbReference>
<evidence type="ECO:0000313" key="4">
    <source>
        <dbReference type="EMBL" id="RAO70811.1"/>
    </source>
</evidence>
<evidence type="ECO:0000259" key="3">
    <source>
        <dbReference type="PROSITE" id="PS51471"/>
    </source>
</evidence>
<name>A0A364L522_TALAM</name>
<dbReference type="GO" id="GO:0035516">
    <property type="term" value="F:broad specificity oxidative DNA demethylase activity"/>
    <property type="evidence" value="ECO:0007669"/>
    <property type="project" value="TreeGrafter"/>
</dbReference>
<gene>
    <name evidence="4" type="ORF">BHQ10_006823</name>
</gene>
<feature type="binding site" evidence="1">
    <location>
        <position position="409"/>
    </location>
    <ligand>
        <name>2-oxoglutarate</name>
        <dbReference type="ChEBI" id="CHEBI:16810"/>
    </ligand>
</feature>
<feature type="domain" description="Fe2OG dioxygenase" evidence="3">
    <location>
        <begin position="268"/>
        <end position="414"/>
    </location>
</feature>
<organism evidence="4 5">
    <name type="scientific">Talaromyces amestolkiae</name>
    <dbReference type="NCBI Taxonomy" id="1196081"/>
    <lineage>
        <taxon>Eukaryota</taxon>
        <taxon>Fungi</taxon>
        <taxon>Dikarya</taxon>
        <taxon>Ascomycota</taxon>
        <taxon>Pezizomycotina</taxon>
        <taxon>Eurotiomycetes</taxon>
        <taxon>Eurotiomycetidae</taxon>
        <taxon>Eurotiales</taxon>
        <taxon>Trichocomaceae</taxon>
        <taxon>Talaromyces</taxon>
        <taxon>Talaromyces sect. Talaromyces</taxon>
    </lineage>
</organism>
<dbReference type="STRING" id="1196081.A0A364L522"/>
<reference evidence="4 5" key="1">
    <citation type="journal article" date="2017" name="Biotechnol. Biofuels">
        <title>Differential beta-glucosidase expression as a function of carbon source availability in Talaromyces amestolkiae: a genomic and proteomic approach.</title>
        <authorList>
            <person name="de Eugenio L.I."/>
            <person name="Mendez-Liter J.A."/>
            <person name="Nieto-Dominguez M."/>
            <person name="Alonso L."/>
            <person name="Gil-Munoz J."/>
            <person name="Barriuso J."/>
            <person name="Prieto A."/>
            <person name="Martinez M.J."/>
        </authorList>
    </citation>
    <scope>NUCLEOTIDE SEQUENCE [LARGE SCALE GENOMIC DNA]</scope>
    <source>
        <strain evidence="4 5">CIB</strain>
    </source>
</reference>
<feature type="binding site" evidence="1">
    <location>
        <position position="405"/>
    </location>
    <ligand>
        <name>2-oxoglutarate</name>
        <dbReference type="ChEBI" id="CHEBI:16810"/>
    </ligand>
</feature>
<feature type="region of interest" description="Disordered" evidence="2">
    <location>
        <begin position="1"/>
        <end position="40"/>
    </location>
</feature>
<evidence type="ECO:0000256" key="1">
    <source>
        <dbReference type="PIRSR" id="PIRSR632852-1"/>
    </source>
</evidence>
<accession>A0A364L522</accession>
<dbReference type="InterPro" id="IPR005123">
    <property type="entry name" value="Oxoglu/Fe-dep_dioxygenase_dom"/>
</dbReference>
<evidence type="ECO:0000313" key="5">
    <source>
        <dbReference type="Proteomes" id="UP000249363"/>
    </source>
</evidence>
<dbReference type="Pfam" id="PF13532">
    <property type="entry name" value="2OG-FeII_Oxy_2"/>
    <property type="match status" value="1"/>
</dbReference>
<dbReference type="GO" id="GO:0051747">
    <property type="term" value="F:cytosine C-5 DNA demethylase activity"/>
    <property type="evidence" value="ECO:0007669"/>
    <property type="project" value="TreeGrafter"/>
</dbReference>
<proteinExistence type="predicted"/>
<feature type="binding site" evidence="1">
    <location>
        <position position="286"/>
    </location>
    <ligand>
        <name>2-oxoglutarate</name>
        <dbReference type="ChEBI" id="CHEBI:16810"/>
    </ligand>
</feature>
<feature type="binding site" evidence="1">
    <location>
        <position position="396"/>
    </location>
    <ligand>
        <name>2-oxoglutarate</name>
        <dbReference type="ChEBI" id="CHEBI:16810"/>
    </ligand>
</feature>
<dbReference type="PROSITE" id="PS51471">
    <property type="entry name" value="FE2OG_OXY"/>
    <property type="match status" value="1"/>
</dbReference>
<dbReference type="SUPFAM" id="SSF51197">
    <property type="entry name" value="Clavaminate synthase-like"/>
    <property type="match status" value="1"/>
</dbReference>
<comment type="caution">
    <text evidence="4">The sequence shown here is derived from an EMBL/GenBank/DDBJ whole genome shotgun (WGS) entry which is preliminary data.</text>
</comment>
<dbReference type="PANTHER" id="PTHR31573:SF4">
    <property type="entry name" value="FE2OG DIOXYGENASE DOMAIN-CONTAINING PROTEIN"/>
    <property type="match status" value="1"/>
</dbReference>
<dbReference type="PANTHER" id="PTHR31573">
    <property type="entry name" value="ALPHA-KETOGLUTARATE-DEPENDENT DIOXYGENASE ALKB HOMOLOG 2"/>
    <property type="match status" value="1"/>
</dbReference>
<feature type="binding site" evidence="1">
    <location>
        <position position="411"/>
    </location>
    <ligand>
        <name>2-oxoglutarate</name>
        <dbReference type="ChEBI" id="CHEBI:16810"/>
    </ligand>
</feature>
<dbReference type="EMBL" id="MIKG01000013">
    <property type="protein sequence ID" value="RAO70811.1"/>
    <property type="molecule type" value="Genomic_DNA"/>
</dbReference>
<evidence type="ECO:0000256" key="2">
    <source>
        <dbReference type="SAM" id="MobiDB-lite"/>
    </source>
</evidence>
<dbReference type="AlphaFoldDB" id="A0A364L522"/>
<dbReference type="Proteomes" id="UP000249363">
    <property type="component" value="Unassembled WGS sequence"/>
</dbReference>
<dbReference type="InterPro" id="IPR032852">
    <property type="entry name" value="ALKBH2"/>
</dbReference>